<dbReference type="NCBIfam" id="TIGR01891">
    <property type="entry name" value="amidohydrolases"/>
    <property type="match status" value="1"/>
</dbReference>
<evidence type="ECO:0000313" key="8">
    <source>
        <dbReference type="EMBL" id="KAF3441610.1"/>
    </source>
</evidence>
<feature type="domain" description="Peptidase M20 dimerisation" evidence="7">
    <location>
        <begin position="217"/>
        <end position="312"/>
    </location>
</feature>
<proteinExistence type="inferred from homology"/>
<dbReference type="AlphaFoldDB" id="A0A8K0GYC1"/>
<keyword evidence="9" id="KW-1185">Reference proteome</keyword>
<keyword evidence="4 5" id="KW-0464">Manganese</keyword>
<organism evidence="8 9">
    <name type="scientific">Rhamnella rubrinervis</name>
    <dbReference type="NCBI Taxonomy" id="2594499"/>
    <lineage>
        <taxon>Eukaryota</taxon>
        <taxon>Viridiplantae</taxon>
        <taxon>Streptophyta</taxon>
        <taxon>Embryophyta</taxon>
        <taxon>Tracheophyta</taxon>
        <taxon>Spermatophyta</taxon>
        <taxon>Magnoliopsida</taxon>
        <taxon>eudicotyledons</taxon>
        <taxon>Gunneridae</taxon>
        <taxon>Pentapetalae</taxon>
        <taxon>rosids</taxon>
        <taxon>fabids</taxon>
        <taxon>Rosales</taxon>
        <taxon>Rhamnaceae</taxon>
        <taxon>rhamnoid group</taxon>
        <taxon>Rhamneae</taxon>
        <taxon>Rhamnella</taxon>
    </lineage>
</organism>
<dbReference type="Gene3D" id="3.30.70.360">
    <property type="match status" value="1"/>
</dbReference>
<keyword evidence="2 6" id="KW-0732">Signal</keyword>
<dbReference type="InterPro" id="IPR044757">
    <property type="entry name" value="ILR1-like_Hyd"/>
</dbReference>
<evidence type="ECO:0000313" key="9">
    <source>
        <dbReference type="Proteomes" id="UP000796880"/>
    </source>
</evidence>
<feature type="binding site" evidence="5">
    <location>
        <position position="169"/>
    </location>
    <ligand>
        <name>Mn(2+)</name>
        <dbReference type="ChEBI" id="CHEBI:29035"/>
        <label>2</label>
    </ligand>
</feature>
<evidence type="ECO:0000259" key="7">
    <source>
        <dbReference type="Pfam" id="PF07687"/>
    </source>
</evidence>
<evidence type="ECO:0000256" key="5">
    <source>
        <dbReference type="PIRSR" id="PIRSR005962-1"/>
    </source>
</evidence>
<dbReference type="Pfam" id="PF01546">
    <property type="entry name" value="Peptidase_M20"/>
    <property type="match status" value="1"/>
</dbReference>
<keyword evidence="5" id="KW-0479">Metal-binding</keyword>
<accession>A0A8K0GYC1</accession>
<feature type="binding site" evidence="5">
    <location>
        <position position="396"/>
    </location>
    <ligand>
        <name>Mn(2+)</name>
        <dbReference type="ChEBI" id="CHEBI:29035"/>
        <label>2</label>
    </ligand>
</feature>
<dbReference type="PIRSF" id="PIRSF005962">
    <property type="entry name" value="Pept_M20D_amidohydro"/>
    <property type="match status" value="1"/>
</dbReference>
<dbReference type="GO" id="GO:0005783">
    <property type="term" value="C:endoplasmic reticulum"/>
    <property type="evidence" value="ECO:0007669"/>
    <property type="project" value="TreeGrafter"/>
</dbReference>
<feature type="chain" id="PRO_5035436975" description="Peptidase M20 dimerisation domain-containing protein" evidence="6">
    <location>
        <begin position="17"/>
        <end position="425"/>
    </location>
</feature>
<dbReference type="FunFam" id="3.30.70.360:FF:000001">
    <property type="entry name" value="N-acetyldiaminopimelate deacetylase"/>
    <property type="match status" value="1"/>
</dbReference>
<dbReference type="GO" id="GO:0046872">
    <property type="term" value="F:metal ion binding"/>
    <property type="evidence" value="ECO:0007669"/>
    <property type="project" value="UniProtKB-KW"/>
</dbReference>
<dbReference type="SUPFAM" id="SSF53187">
    <property type="entry name" value="Zn-dependent exopeptidases"/>
    <property type="match status" value="1"/>
</dbReference>
<feature type="binding site" evidence="5">
    <location>
        <position position="135"/>
    </location>
    <ligand>
        <name>Mn(2+)</name>
        <dbReference type="ChEBI" id="CHEBI:29035"/>
        <label>2</label>
    </ligand>
</feature>
<dbReference type="EMBL" id="VOIH02000007">
    <property type="protein sequence ID" value="KAF3441610.1"/>
    <property type="molecule type" value="Genomic_DNA"/>
</dbReference>
<dbReference type="PANTHER" id="PTHR11014">
    <property type="entry name" value="PEPTIDASE M20 FAMILY MEMBER"/>
    <property type="match status" value="1"/>
</dbReference>
<dbReference type="Gene3D" id="3.40.630.10">
    <property type="entry name" value="Zn peptidases"/>
    <property type="match status" value="1"/>
</dbReference>
<dbReference type="Pfam" id="PF07687">
    <property type="entry name" value="M20_dimer"/>
    <property type="match status" value="1"/>
</dbReference>
<sequence length="425" mass="46075">MGLAVCLLVSVLWIRAFEEAGCCGSELDLLTRELMESAKETEFFEWMKGIRRRIHQYPELGFEEHMTSQLIRTELDSLGVGYKWPVAKTGVVASIGSGSKPVFALRADMDALPMQELVEWEYKSKIDGKMHACGHDSHVAMLLGAAKLLQGKRDAIKGTVKLVFQPGEEGYAGAYHMLQDGALDDIDAILTIHVLPTIPTGVITSRPGTLLAGVGLFSATIQGKGGHAASPHVTRDPILAAAFAILALQQIVSRETDPLVASVVTIGYINGGQAGNVIPESLKLGGTYRSLSPEGLYFLQRRIKEIIEHQAAVHGCNAVVDMMNDTPFPHPVMVNDEAVYEHLKRVGSVLLGETNVQLMTISMGSEDFSYFSEKTAAVIFGIGIGNKTLKSDQQLHSPYFFIDEEVLPIGAALHAAASISYLQDI</sequence>
<dbReference type="InterPro" id="IPR036264">
    <property type="entry name" value="Bact_exopeptidase_dim_dom"/>
</dbReference>
<dbReference type="PANTHER" id="PTHR11014:SF108">
    <property type="entry name" value="IAA-AMINO ACID HYDROLASE ILR1"/>
    <property type="match status" value="1"/>
</dbReference>
<dbReference type="GO" id="GO:0010179">
    <property type="term" value="F:IAA-Ala conjugate hydrolase activity"/>
    <property type="evidence" value="ECO:0007669"/>
    <property type="project" value="TreeGrafter"/>
</dbReference>
<dbReference type="OrthoDB" id="6119954at2759"/>
<evidence type="ECO:0000256" key="2">
    <source>
        <dbReference type="ARBA" id="ARBA00022729"/>
    </source>
</evidence>
<feature type="binding site" evidence="5">
    <location>
        <position position="193"/>
    </location>
    <ligand>
        <name>Mn(2+)</name>
        <dbReference type="ChEBI" id="CHEBI:29035"/>
        <label>2</label>
    </ligand>
</feature>
<reference evidence="8" key="1">
    <citation type="submission" date="2020-03" db="EMBL/GenBank/DDBJ databases">
        <title>A high-quality chromosome-level genome assembly of a woody plant with both climbing and erect habits, Rhamnella rubrinervis.</title>
        <authorList>
            <person name="Lu Z."/>
            <person name="Yang Y."/>
            <person name="Zhu X."/>
            <person name="Sun Y."/>
        </authorList>
    </citation>
    <scope>NUCLEOTIDE SEQUENCE</scope>
    <source>
        <strain evidence="8">BYM</strain>
        <tissue evidence="8">Leaf</tissue>
    </source>
</reference>
<gene>
    <name evidence="8" type="ORF">FNV43_RR15525</name>
</gene>
<feature type="signal peptide" evidence="6">
    <location>
        <begin position="1"/>
        <end position="16"/>
    </location>
</feature>
<evidence type="ECO:0000256" key="4">
    <source>
        <dbReference type="ARBA" id="ARBA00023211"/>
    </source>
</evidence>
<dbReference type="InterPro" id="IPR017439">
    <property type="entry name" value="Amidohydrolase"/>
</dbReference>
<evidence type="ECO:0000256" key="3">
    <source>
        <dbReference type="ARBA" id="ARBA00022801"/>
    </source>
</evidence>
<evidence type="ECO:0000256" key="1">
    <source>
        <dbReference type="ARBA" id="ARBA00006153"/>
    </source>
</evidence>
<dbReference type="SUPFAM" id="SSF55031">
    <property type="entry name" value="Bacterial exopeptidase dimerisation domain"/>
    <property type="match status" value="1"/>
</dbReference>
<name>A0A8K0GYC1_9ROSA</name>
<protein>
    <recommendedName>
        <fullName evidence="7">Peptidase M20 dimerisation domain-containing protein</fullName>
    </recommendedName>
</protein>
<evidence type="ECO:0000256" key="6">
    <source>
        <dbReference type="SAM" id="SignalP"/>
    </source>
</evidence>
<comment type="cofactor">
    <cofactor evidence="5">
        <name>Mn(2+)</name>
        <dbReference type="ChEBI" id="CHEBI:29035"/>
    </cofactor>
    <text evidence="5">The Mn(2+) ion enhances activity.</text>
</comment>
<comment type="similarity">
    <text evidence="1">Belongs to the peptidase M20 family.</text>
</comment>
<keyword evidence="3" id="KW-0378">Hydrolase</keyword>
<dbReference type="GO" id="GO:0009850">
    <property type="term" value="P:auxin metabolic process"/>
    <property type="evidence" value="ECO:0007669"/>
    <property type="project" value="InterPro"/>
</dbReference>
<dbReference type="Proteomes" id="UP000796880">
    <property type="component" value="Unassembled WGS sequence"/>
</dbReference>
<dbReference type="InterPro" id="IPR002933">
    <property type="entry name" value="Peptidase_M20"/>
</dbReference>
<feature type="binding site" evidence="5">
    <location>
        <position position="133"/>
    </location>
    <ligand>
        <name>Mn(2+)</name>
        <dbReference type="ChEBI" id="CHEBI:29035"/>
        <label>2</label>
    </ligand>
</feature>
<comment type="caution">
    <text evidence="8">The sequence shown here is derived from an EMBL/GenBank/DDBJ whole genome shotgun (WGS) entry which is preliminary data.</text>
</comment>
<dbReference type="CDD" id="cd08017">
    <property type="entry name" value="M20_IAA_Hyd"/>
    <property type="match status" value="1"/>
</dbReference>
<dbReference type="InterPro" id="IPR011650">
    <property type="entry name" value="Peptidase_M20_dimer"/>
</dbReference>